<dbReference type="STRING" id="1348253.LK09_02485"/>
<accession>A0A0B2A7N1</accession>
<dbReference type="OrthoDB" id="5076037at2"/>
<dbReference type="EMBL" id="JTDK01000002">
    <property type="protein sequence ID" value="KHK99519.1"/>
    <property type="molecule type" value="Genomic_DNA"/>
</dbReference>
<protein>
    <submittedName>
        <fullName evidence="1">Uncharacterized protein</fullName>
    </submittedName>
</protein>
<gene>
    <name evidence="1" type="ORF">LK09_02485</name>
</gene>
<sequence>MTPLEQYRRAAERALALIEALSDQPSTDGENASAVAKRTLKDLIAQSVVRAERGDAADGAAAAASLSRTLVDGNGPRDPAHPLFAAFAELDSARAALRDTRGSSTDSDLSAALVRCVWRERAAIPGRHPENISDPDLAERVRVVIADLDAIRPGDDAEDLFAWSDREARAVAAKHAILDEEAIVALRALLSWQWR</sequence>
<keyword evidence="2" id="KW-1185">Reference proteome</keyword>
<dbReference type="AlphaFoldDB" id="A0A0B2A7N1"/>
<organism evidence="1 2">
    <name type="scientific">Microbacterium mangrovi</name>
    <dbReference type="NCBI Taxonomy" id="1348253"/>
    <lineage>
        <taxon>Bacteria</taxon>
        <taxon>Bacillati</taxon>
        <taxon>Actinomycetota</taxon>
        <taxon>Actinomycetes</taxon>
        <taxon>Micrococcales</taxon>
        <taxon>Microbacteriaceae</taxon>
        <taxon>Microbacterium</taxon>
    </lineage>
</organism>
<comment type="caution">
    <text evidence="1">The sequence shown here is derived from an EMBL/GenBank/DDBJ whole genome shotgun (WGS) entry which is preliminary data.</text>
</comment>
<dbReference type="Proteomes" id="UP000031030">
    <property type="component" value="Unassembled WGS sequence"/>
</dbReference>
<reference evidence="1 2" key="1">
    <citation type="submission" date="2014-11" db="EMBL/GenBank/DDBJ databases">
        <title>Genome sequence of Microbacterium mangrovi MUSC 115(T).</title>
        <authorList>
            <person name="Lee L.-H."/>
        </authorList>
    </citation>
    <scope>NUCLEOTIDE SEQUENCE [LARGE SCALE GENOMIC DNA]</scope>
    <source>
        <strain evidence="1 2">MUSC 115</strain>
    </source>
</reference>
<proteinExistence type="predicted"/>
<dbReference type="RefSeq" id="WP_039395401.1">
    <property type="nucleotide sequence ID" value="NZ_JTDK01000002.1"/>
</dbReference>
<evidence type="ECO:0000313" key="1">
    <source>
        <dbReference type="EMBL" id="KHK99519.1"/>
    </source>
</evidence>
<evidence type="ECO:0000313" key="2">
    <source>
        <dbReference type="Proteomes" id="UP000031030"/>
    </source>
</evidence>
<name>A0A0B2A7N1_9MICO</name>